<dbReference type="EMBL" id="UZAN01003384">
    <property type="protein sequence ID" value="VDP29379.1"/>
    <property type="molecule type" value="Genomic_DNA"/>
</dbReference>
<organism evidence="4">
    <name type="scientific">Echinostoma caproni</name>
    <dbReference type="NCBI Taxonomy" id="27848"/>
    <lineage>
        <taxon>Eukaryota</taxon>
        <taxon>Metazoa</taxon>
        <taxon>Spiralia</taxon>
        <taxon>Lophotrochozoa</taxon>
        <taxon>Platyhelminthes</taxon>
        <taxon>Trematoda</taxon>
        <taxon>Digenea</taxon>
        <taxon>Plagiorchiida</taxon>
        <taxon>Echinostomata</taxon>
        <taxon>Echinostomatoidea</taxon>
        <taxon>Echinostomatidae</taxon>
        <taxon>Echinostoma</taxon>
    </lineage>
</organism>
<reference evidence="2 3" key="2">
    <citation type="submission" date="2018-11" db="EMBL/GenBank/DDBJ databases">
        <authorList>
            <consortium name="Pathogen Informatics"/>
        </authorList>
    </citation>
    <scope>NUCLEOTIDE SEQUENCE [LARGE SCALE GENOMIC DNA]</scope>
    <source>
        <strain evidence="2 3">Egypt</strain>
    </source>
</reference>
<proteinExistence type="predicted"/>
<evidence type="ECO:0000313" key="4">
    <source>
        <dbReference type="WBParaSite" id="ECPE_0000081501-mRNA-1"/>
    </source>
</evidence>
<gene>
    <name evidence="2" type="ORF">ECPE_LOCUS815</name>
</gene>
<keyword evidence="3" id="KW-1185">Reference proteome</keyword>
<dbReference type="Proteomes" id="UP000272942">
    <property type="component" value="Unassembled WGS sequence"/>
</dbReference>
<name>A0A183A1I0_9TREM</name>
<accession>A0A183A1I0</accession>
<protein>
    <submittedName>
        <fullName evidence="2 4">Uncharacterized protein</fullName>
    </submittedName>
</protein>
<dbReference type="WBParaSite" id="ECPE_0000081501-mRNA-1">
    <property type="protein sequence ID" value="ECPE_0000081501-mRNA-1"/>
    <property type="gene ID" value="ECPE_0000081501"/>
</dbReference>
<dbReference type="PANTHER" id="PTHR20872:SF1">
    <property type="entry name" value="F-BOX DOMAIN-CONTAINING PROTEIN"/>
    <property type="match status" value="1"/>
</dbReference>
<dbReference type="PANTHER" id="PTHR20872">
    <property type="match status" value="1"/>
</dbReference>
<evidence type="ECO:0000313" key="3">
    <source>
        <dbReference type="Proteomes" id="UP000272942"/>
    </source>
</evidence>
<dbReference type="OrthoDB" id="9974792at2759"/>
<evidence type="ECO:0000313" key="2">
    <source>
        <dbReference type="EMBL" id="VDP29379.1"/>
    </source>
</evidence>
<dbReference type="AlphaFoldDB" id="A0A183A1I0"/>
<feature type="region of interest" description="Disordered" evidence="1">
    <location>
        <begin position="1"/>
        <end position="24"/>
    </location>
</feature>
<reference evidence="4" key="1">
    <citation type="submission" date="2016-06" db="UniProtKB">
        <authorList>
            <consortium name="WormBaseParasite"/>
        </authorList>
    </citation>
    <scope>IDENTIFICATION</scope>
</reference>
<evidence type="ECO:0000256" key="1">
    <source>
        <dbReference type="SAM" id="MobiDB-lite"/>
    </source>
</evidence>
<sequence length="266" mass="30506">MSVSVPRTVWPPQPSRAVQPKTARLQRSQSCRYPRYRHVTHHPPTVRTFILDFHCEVDETRGFVYGTGGALLTTIRRVLRQLLHLRRLRLTDLFLTTSDARNLLLDVTKACASTLTSLNLVHLYKPATDFTDLLPPSFSLMSSYRNELGRPGAPMYGLDDDWYLLDSRWLGARPRRLHHNPMADLASLFPCLVRLSVGITQLTGPMLLRLLYQTSLSELCMVQVCDQLPKFLSHYFSSLSLFSRWSVGSSQNTSGRVLSVFYFRYR</sequence>